<dbReference type="GO" id="GO:0016843">
    <property type="term" value="F:amine-lyase activity"/>
    <property type="evidence" value="ECO:0007669"/>
    <property type="project" value="TreeGrafter"/>
</dbReference>
<keyword evidence="6" id="KW-1185">Reference proteome</keyword>
<dbReference type="EMBL" id="JAWXYG010000006">
    <property type="protein sequence ID" value="KAK4269401.1"/>
    <property type="molecule type" value="Genomic_DNA"/>
</dbReference>
<name>A0AAE1JI46_9FABA</name>
<dbReference type="InterPro" id="IPR011060">
    <property type="entry name" value="RibuloseP-bd_barrel"/>
</dbReference>
<evidence type="ECO:0000259" key="4">
    <source>
        <dbReference type="Pfam" id="PF01680"/>
    </source>
</evidence>
<evidence type="ECO:0000256" key="1">
    <source>
        <dbReference type="ARBA" id="ARBA00007281"/>
    </source>
</evidence>
<comment type="caution">
    <text evidence="5">The sequence shown here is derived from an EMBL/GenBank/DDBJ whole genome shotgun (WGS) entry which is preliminary data.</text>
</comment>
<evidence type="ECO:0000256" key="3">
    <source>
        <dbReference type="PROSITE-ProRule" id="PRU00481"/>
    </source>
</evidence>
<dbReference type="GO" id="GO:0008615">
    <property type="term" value="P:pyridoxine biosynthetic process"/>
    <property type="evidence" value="ECO:0007669"/>
    <property type="project" value="TreeGrafter"/>
</dbReference>
<comment type="similarity">
    <text evidence="1 3">Belongs to the PdxS/SNZ family.</text>
</comment>
<evidence type="ECO:0000313" key="6">
    <source>
        <dbReference type="Proteomes" id="UP001293593"/>
    </source>
</evidence>
<dbReference type="InterPro" id="IPR013785">
    <property type="entry name" value="Aldolase_TIM"/>
</dbReference>
<protein>
    <recommendedName>
        <fullName evidence="4">PdxS/SNZ N-terminal domain-containing protein</fullName>
    </recommendedName>
</protein>
<dbReference type="AlphaFoldDB" id="A0AAE1JI46"/>
<organism evidence="5 6">
    <name type="scientific">Acacia crassicarpa</name>
    <name type="common">northern wattle</name>
    <dbReference type="NCBI Taxonomy" id="499986"/>
    <lineage>
        <taxon>Eukaryota</taxon>
        <taxon>Viridiplantae</taxon>
        <taxon>Streptophyta</taxon>
        <taxon>Embryophyta</taxon>
        <taxon>Tracheophyta</taxon>
        <taxon>Spermatophyta</taxon>
        <taxon>Magnoliopsida</taxon>
        <taxon>eudicotyledons</taxon>
        <taxon>Gunneridae</taxon>
        <taxon>Pentapetalae</taxon>
        <taxon>rosids</taxon>
        <taxon>fabids</taxon>
        <taxon>Fabales</taxon>
        <taxon>Fabaceae</taxon>
        <taxon>Caesalpinioideae</taxon>
        <taxon>mimosoid clade</taxon>
        <taxon>Acacieae</taxon>
        <taxon>Acacia</taxon>
    </lineage>
</organism>
<reference evidence="5" key="1">
    <citation type="submission" date="2023-10" db="EMBL/GenBank/DDBJ databases">
        <title>Chromosome-level genome of the transformable northern wattle, Acacia crassicarpa.</title>
        <authorList>
            <person name="Massaro I."/>
            <person name="Sinha N.R."/>
            <person name="Poethig S."/>
            <person name="Leichty A.R."/>
        </authorList>
    </citation>
    <scope>NUCLEOTIDE SEQUENCE</scope>
    <source>
        <strain evidence="5">Acra3RX</strain>
        <tissue evidence="5">Leaf</tissue>
    </source>
</reference>
<feature type="domain" description="PdxS/SNZ N-terminal" evidence="4">
    <location>
        <begin position="37"/>
        <end position="230"/>
    </location>
</feature>
<dbReference type="Gene3D" id="3.20.20.70">
    <property type="entry name" value="Aldolase class I"/>
    <property type="match status" value="1"/>
</dbReference>
<dbReference type="GO" id="GO:0006520">
    <property type="term" value="P:amino acid metabolic process"/>
    <property type="evidence" value="ECO:0007669"/>
    <property type="project" value="TreeGrafter"/>
</dbReference>
<proteinExistence type="inferred from homology"/>
<dbReference type="PANTHER" id="PTHR31829:SF2">
    <property type="entry name" value="PYRIDOXAL 5'-PHOSPHATE SYNTHASE-LIKE SUBUNIT PDX1.2"/>
    <property type="match status" value="1"/>
</dbReference>
<dbReference type="InterPro" id="IPR001852">
    <property type="entry name" value="PdxS/SNZ"/>
</dbReference>
<gene>
    <name evidence="5" type="ORF">QN277_022561</name>
</gene>
<sequence>MDEDATVRVCNFTFPRIQVQSRVNASRMCTSLISSRTHMPRGGAIFEVSRIRDAKIAEKAGACAIVLSQSICFCNSRMIDPSLIAKFKAAVSIPIIARVRVGHVVEAEILQAVGVDFIDESEILGTADKENHINKGDFTCPFICGSTNLGEALERIKEGAAMIRTQGIESICGDIAKTVRNVRSVMEDIRLLHNMSEGECLEFSGKIGVPSDLAAQTGRMGRLPVVHFAAGGIVTPADAAFMMRLGCDGVFVGPEMFDCPDPYKRARGIVEAVNRYDDPNAVAVAVAVAMSGLN</sequence>
<keyword evidence="2" id="KW-0663">Pyridoxal phosphate</keyword>
<dbReference type="InterPro" id="IPR033755">
    <property type="entry name" value="PdxS/SNZ_N"/>
</dbReference>
<evidence type="ECO:0000313" key="5">
    <source>
        <dbReference type="EMBL" id="KAK4269401.1"/>
    </source>
</evidence>
<evidence type="ECO:0000256" key="2">
    <source>
        <dbReference type="ARBA" id="ARBA00022898"/>
    </source>
</evidence>
<dbReference type="PROSITE" id="PS51129">
    <property type="entry name" value="PDXS_SNZ_2"/>
    <property type="match status" value="1"/>
</dbReference>
<dbReference type="Proteomes" id="UP001293593">
    <property type="component" value="Unassembled WGS sequence"/>
</dbReference>
<dbReference type="PANTHER" id="PTHR31829">
    <property type="entry name" value="PYRIDOXAL 5'-PHOSPHATE SYNTHASE SUBUNIT SNZ1-RELATED"/>
    <property type="match status" value="1"/>
</dbReference>
<dbReference type="GO" id="GO:0042823">
    <property type="term" value="P:pyridoxal phosphate biosynthetic process"/>
    <property type="evidence" value="ECO:0007669"/>
    <property type="project" value="InterPro"/>
</dbReference>
<dbReference type="Pfam" id="PF01680">
    <property type="entry name" value="SOR_SNZ"/>
    <property type="match status" value="1"/>
</dbReference>
<accession>A0AAE1JI46</accession>
<dbReference type="SUPFAM" id="SSF51366">
    <property type="entry name" value="Ribulose-phoshate binding barrel"/>
    <property type="match status" value="1"/>
</dbReference>